<evidence type="ECO:0000313" key="2">
    <source>
        <dbReference type="EMBL" id="ABY22389.1"/>
    </source>
</evidence>
<sequence length="236" mass="25574">MEQHRTATSSVIGTEILGLFDAHEVLLAACWVGANIIPVAVTAQTAPIFAQRLTATGRRHASIYGPADGVLGIFAEMQRCGSEAKEIRANQPLMTIASEPLVEPHRSLRQSSNADFDQILPAAVAMFEEEVGYSPYSGGEEFYRRRVAALIAQGHSLSHLDSAGEVVFKADLGLVSRAATQVQGVWLRPEFRGQGLSVGYMAAVVQLARRIAPVVSLYVDDFNVKARASYERVGFE</sequence>
<evidence type="ECO:0000313" key="3">
    <source>
        <dbReference type="Proteomes" id="UP000002007"/>
    </source>
</evidence>
<dbReference type="Proteomes" id="UP000002007">
    <property type="component" value="Chromosome"/>
</dbReference>
<dbReference type="Pfam" id="PF00583">
    <property type="entry name" value="Acetyltransf_1"/>
    <property type="match status" value="1"/>
</dbReference>
<dbReference type="PROSITE" id="PS51186">
    <property type="entry name" value="GNAT"/>
    <property type="match status" value="1"/>
</dbReference>
<organism evidence="2 3">
    <name type="scientific">Renibacterium salmoninarum (strain ATCC 33209 / DSM 20767 / JCM 11484 / NBRC 15589 / NCIMB 2235)</name>
    <dbReference type="NCBI Taxonomy" id="288705"/>
    <lineage>
        <taxon>Bacteria</taxon>
        <taxon>Bacillati</taxon>
        <taxon>Actinomycetota</taxon>
        <taxon>Actinomycetes</taxon>
        <taxon>Micrococcales</taxon>
        <taxon>Micrococcaceae</taxon>
        <taxon>Renibacterium</taxon>
    </lineage>
</organism>
<evidence type="ECO:0000259" key="1">
    <source>
        <dbReference type="PROSITE" id="PS51186"/>
    </source>
</evidence>
<feature type="domain" description="N-acetyltransferase" evidence="1">
    <location>
        <begin position="106"/>
        <end position="236"/>
    </location>
</feature>
<accession>A9WR15</accession>
<keyword evidence="2" id="KW-0808">Transferase</keyword>
<keyword evidence="3" id="KW-1185">Reference proteome</keyword>
<protein>
    <submittedName>
        <fullName evidence="2">Acetyltransferase</fullName>
    </submittedName>
</protein>
<dbReference type="GO" id="GO:0016747">
    <property type="term" value="F:acyltransferase activity, transferring groups other than amino-acyl groups"/>
    <property type="evidence" value="ECO:0007669"/>
    <property type="project" value="InterPro"/>
</dbReference>
<dbReference type="STRING" id="288705.RSal33209_0642"/>
<dbReference type="HOGENOM" id="CLU_086566_0_0_11"/>
<dbReference type="SUPFAM" id="SSF55729">
    <property type="entry name" value="Acyl-CoA N-acyltransferases (Nat)"/>
    <property type="match status" value="1"/>
</dbReference>
<dbReference type="InterPro" id="IPR016181">
    <property type="entry name" value="Acyl_CoA_acyltransferase"/>
</dbReference>
<proteinExistence type="predicted"/>
<dbReference type="eggNOG" id="COG3393">
    <property type="taxonomic scope" value="Bacteria"/>
</dbReference>
<dbReference type="EMBL" id="CP000910">
    <property type="protein sequence ID" value="ABY22389.1"/>
    <property type="molecule type" value="Genomic_DNA"/>
</dbReference>
<gene>
    <name evidence="2" type="ordered locus">RSal33209_0642</name>
</gene>
<reference evidence="3" key="1">
    <citation type="journal article" date="2008" name="J. Bacteriol.">
        <title>Genome sequence of the fish pathogen Renibacterium salmoninarum suggests reductive evolution away from an environmental Arthrobacter ancestor.</title>
        <authorList>
            <person name="Wiens G.D."/>
            <person name="Rockey D.D."/>
            <person name="Wu Z."/>
            <person name="Chang J."/>
            <person name="Levy R."/>
            <person name="Crane S."/>
            <person name="Chen D.S."/>
            <person name="Capri G.R."/>
            <person name="Burnett J.R."/>
            <person name="Sudheesh P.S."/>
            <person name="Schipma M.J."/>
            <person name="Burd H."/>
            <person name="Bhattacharyya A."/>
            <person name="Rhodes L.D."/>
            <person name="Kaul R."/>
            <person name="Strom M.S."/>
        </authorList>
    </citation>
    <scope>NUCLEOTIDE SEQUENCE [LARGE SCALE GENOMIC DNA]</scope>
    <source>
        <strain evidence="3">ATCC 33209 / DSM 20767 / JCM 11484 / NBRC 15589 / NCIMB 2235</strain>
    </source>
</reference>
<dbReference type="AlphaFoldDB" id="A9WR15"/>
<dbReference type="InterPro" id="IPR025289">
    <property type="entry name" value="DUF4081"/>
</dbReference>
<dbReference type="InterPro" id="IPR000182">
    <property type="entry name" value="GNAT_dom"/>
</dbReference>
<name>A9WR15_RENSM</name>
<dbReference type="Pfam" id="PF13312">
    <property type="entry name" value="DUF4081"/>
    <property type="match status" value="1"/>
</dbReference>
<dbReference type="Gene3D" id="3.40.630.30">
    <property type="match status" value="1"/>
</dbReference>
<dbReference type="KEGG" id="rsa:RSal33209_0642"/>